<dbReference type="PROSITE" id="PS00392">
    <property type="entry name" value="DDC_GAD_HDC_YDC"/>
    <property type="match status" value="1"/>
</dbReference>
<sequence>MNGLDFDYELNHTSSNNTNPLDPEEFRRQGHMIVDFLADYYVDIEKYPVLSQVEPGYLQQRLPKSTPHDLEPIETILQDMKDHIIPSITHSQSPNFFAYFPSTSSIAGFLVATELEMIVMDGLGEILNQPNSFPFSGNGGGVIQVTTCEVILCTMVVARDQMLRRDGRQNIEKMVVYGSDQTHSALQKAAKIARIHSKNFRAIKTTKSTSFTLSPDSLRSAILADMEAGLIPLYLCANVGTTSMTVIDPLGPLCDVAKDYGLWVHIDAAYAGSACICPEFRHFMDGVEGVNSLSLNAHKWLFTPLDCCCLWVKDLSALIKSLSTYPEFLRNKASYSKQVVDYKEWQITLSRRFRALKLWFVLRSYGAANLRNFMRSHVKVAKLFEGIVAMDKRFEIVVPRNFAMICFRINLPSTMVLESINASGRVYMTHTVLEDVYVLQFAVGVGV</sequence>
<gene>
    <name evidence="6" type="ORF">CIPAW_09G118300</name>
</gene>
<dbReference type="Proteomes" id="UP000811609">
    <property type="component" value="Chromosome 9"/>
</dbReference>
<keyword evidence="3" id="KW-0456">Lyase</keyword>
<organism evidence="6 7">
    <name type="scientific">Carya illinoinensis</name>
    <name type="common">Pecan</name>
    <dbReference type="NCBI Taxonomy" id="32201"/>
    <lineage>
        <taxon>Eukaryota</taxon>
        <taxon>Viridiplantae</taxon>
        <taxon>Streptophyta</taxon>
        <taxon>Embryophyta</taxon>
        <taxon>Tracheophyta</taxon>
        <taxon>Spermatophyta</taxon>
        <taxon>Magnoliopsida</taxon>
        <taxon>eudicotyledons</taxon>
        <taxon>Gunneridae</taxon>
        <taxon>Pentapetalae</taxon>
        <taxon>rosids</taxon>
        <taxon>fabids</taxon>
        <taxon>Fagales</taxon>
        <taxon>Juglandaceae</taxon>
        <taxon>Carya</taxon>
    </lineage>
</organism>
<protein>
    <recommendedName>
        <fullName evidence="8">Tyrosine decarboxylase</fullName>
    </recommendedName>
</protein>
<evidence type="ECO:0000256" key="4">
    <source>
        <dbReference type="ARBA" id="ARBA00022898"/>
    </source>
</evidence>
<dbReference type="InterPro" id="IPR010977">
    <property type="entry name" value="Aromatic_deC"/>
</dbReference>
<accession>A0A8T1PLJ7</accession>
<name>A0A8T1PLJ7_CARIL</name>
<dbReference type="EMBL" id="CM031817">
    <property type="protein sequence ID" value="KAG6642077.1"/>
    <property type="molecule type" value="Genomic_DNA"/>
</dbReference>
<dbReference type="GO" id="GO:0005737">
    <property type="term" value="C:cytoplasm"/>
    <property type="evidence" value="ECO:0007669"/>
    <property type="project" value="TreeGrafter"/>
</dbReference>
<dbReference type="AlphaFoldDB" id="A0A8T1PLJ7"/>
<dbReference type="InterPro" id="IPR002129">
    <property type="entry name" value="PyrdxlP-dep_de-COase"/>
</dbReference>
<evidence type="ECO:0000313" key="6">
    <source>
        <dbReference type="EMBL" id="KAG6642077.1"/>
    </source>
</evidence>
<reference evidence="6" key="1">
    <citation type="submission" date="2020-12" db="EMBL/GenBank/DDBJ databases">
        <title>WGS assembly of Carya illinoinensis cv. Pawnee.</title>
        <authorList>
            <person name="Platts A."/>
            <person name="Shu S."/>
            <person name="Wright S."/>
            <person name="Barry K."/>
            <person name="Edger P."/>
            <person name="Pires J.C."/>
            <person name="Schmutz J."/>
        </authorList>
    </citation>
    <scope>NUCLEOTIDE SEQUENCE</scope>
    <source>
        <tissue evidence="6">Leaf</tissue>
    </source>
</reference>
<dbReference type="GO" id="GO:0019752">
    <property type="term" value="P:carboxylic acid metabolic process"/>
    <property type="evidence" value="ECO:0007669"/>
    <property type="project" value="InterPro"/>
</dbReference>
<keyword evidence="3" id="KW-0210">Decarboxylase</keyword>
<evidence type="ECO:0000256" key="5">
    <source>
        <dbReference type="PIRSR" id="PIRSR602129-50"/>
    </source>
</evidence>
<evidence type="ECO:0000256" key="1">
    <source>
        <dbReference type="ARBA" id="ARBA00001933"/>
    </source>
</evidence>
<dbReference type="PANTHER" id="PTHR11999">
    <property type="entry name" value="GROUP II PYRIDOXAL-5-PHOSPHATE DECARBOXYLASE"/>
    <property type="match status" value="1"/>
</dbReference>
<dbReference type="Pfam" id="PF00282">
    <property type="entry name" value="Pyridoxal_deC"/>
    <property type="match status" value="1"/>
</dbReference>
<comment type="caution">
    <text evidence="6">The sequence shown here is derived from an EMBL/GenBank/DDBJ whole genome shotgun (WGS) entry which is preliminary data.</text>
</comment>
<dbReference type="GO" id="GO:0016831">
    <property type="term" value="F:carboxy-lyase activity"/>
    <property type="evidence" value="ECO:0007669"/>
    <property type="project" value="InterPro"/>
</dbReference>
<evidence type="ECO:0000313" key="7">
    <source>
        <dbReference type="Proteomes" id="UP000811609"/>
    </source>
</evidence>
<dbReference type="PANTHER" id="PTHR11999:SF96">
    <property type="entry name" value="TYROSINE DECARBOXYLASE"/>
    <property type="match status" value="1"/>
</dbReference>
<evidence type="ECO:0008006" key="8">
    <source>
        <dbReference type="Google" id="ProtNLM"/>
    </source>
</evidence>
<keyword evidence="7" id="KW-1185">Reference proteome</keyword>
<comment type="cofactor">
    <cofactor evidence="1 5">
        <name>pyridoxal 5'-phosphate</name>
        <dbReference type="ChEBI" id="CHEBI:597326"/>
    </cofactor>
</comment>
<comment type="similarity">
    <text evidence="2">Belongs to the group II decarboxylase family.</text>
</comment>
<keyword evidence="4 5" id="KW-0663">Pyridoxal phosphate</keyword>
<feature type="modified residue" description="N6-(pyridoxal phosphate)lysine" evidence="5">
    <location>
        <position position="299"/>
    </location>
</feature>
<evidence type="ECO:0000256" key="2">
    <source>
        <dbReference type="ARBA" id="ARBA00009533"/>
    </source>
</evidence>
<proteinExistence type="inferred from homology"/>
<evidence type="ECO:0000256" key="3">
    <source>
        <dbReference type="ARBA" id="ARBA00022793"/>
    </source>
</evidence>
<dbReference type="InterPro" id="IPR021115">
    <property type="entry name" value="Pyridoxal-P_BS"/>
</dbReference>
<dbReference type="GO" id="GO:0030170">
    <property type="term" value="F:pyridoxal phosphate binding"/>
    <property type="evidence" value="ECO:0007669"/>
    <property type="project" value="InterPro"/>
</dbReference>